<organism evidence="1 2">
    <name type="scientific">Pararge aegeria aegeria</name>
    <dbReference type="NCBI Taxonomy" id="348720"/>
    <lineage>
        <taxon>Eukaryota</taxon>
        <taxon>Metazoa</taxon>
        <taxon>Ecdysozoa</taxon>
        <taxon>Arthropoda</taxon>
        <taxon>Hexapoda</taxon>
        <taxon>Insecta</taxon>
        <taxon>Pterygota</taxon>
        <taxon>Neoptera</taxon>
        <taxon>Endopterygota</taxon>
        <taxon>Lepidoptera</taxon>
        <taxon>Glossata</taxon>
        <taxon>Ditrysia</taxon>
        <taxon>Papilionoidea</taxon>
        <taxon>Nymphalidae</taxon>
        <taxon>Satyrinae</taxon>
        <taxon>Satyrini</taxon>
        <taxon>Parargina</taxon>
        <taxon>Pararge</taxon>
    </lineage>
</organism>
<dbReference type="EMBL" id="CAKXAJ010008619">
    <property type="protein sequence ID" value="CAH2210909.1"/>
    <property type="molecule type" value="Genomic_DNA"/>
</dbReference>
<sequence length="47" mass="5370">AGKSGPDLPDSYRLNPTVFQLVAWWLGHGNDFAHYPASKYLPSWRRP</sequence>
<reference evidence="1" key="1">
    <citation type="submission" date="2022-03" db="EMBL/GenBank/DDBJ databases">
        <authorList>
            <person name="Lindestad O."/>
        </authorList>
    </citation>
    <scope>NUCLEOTIDE SEQUENCE</scope>
</reference>
<dbReference type="AlphaFoldDB" id="A0A8S4QLG9"/>
<dbReference type="Proteomes" id="UP000838756">
    <property type="component" value="Unassembled WGS sequence"/>
</dbReference>
<protein>
    <submittedName>
        <fullName evidence="1">Jg23356 protein</fullName>
    </submittedName>
</protein>
<comment type="caution">
    <text evidence="1">The sequence shown here is derived from an EMBL/GenBank/DDBJ whole genome shotgun (WGS) entry which is preliminary data.</text>
</comment>
<accession>A0A8S4QLG9</accession>
<feature type="non-terminal residue" evidence="1">
    <location>
        <position position="1"/>
    </location>
</feature>
<evidence type="ECO:0000313" key="2">
    <source>
        <dbReference type="Proteomes" id="UP000838756"/>
    </source>
</evidence>
<evidence type="ECO:0000313" key="1">
    <source>
        <dbReference type="EMBL" id="CAH2210909.1"/>
    </source>
</evidence>
<gene>
    <name evidence="1" type="primary">jg23356</name>
    <name evidence="1" type="ORF">PAEG_LOCUS2766</name>
</gene>
<proteinExistence type="predicted"/>
<keyword evidence="2" id="KW-1185">Reference proteome</keyword>
<name>A0A8S4QLG9_9NEOP</name>